<evidence type="ECO:0000313" key="5">
    <source>
        <dbReference type="Proteomes" id="UP001165667"/>
    </source>
</evidence>
<dbReference type="Gene3D" id="3.90.1170.50">
    <property type="entry name" value="Aldehyde oxidase/xanthine dehydrogenase, a/b hammerhead"/>
    <property type="match status" value="1"/>
</dbReference>
<feature type="domain" description="Aldehyde oxidase/xanthine dehydrogenase a/b hammerhead" evidence="3">
    <location>
        <begin position="22"/>
        <end position="140"/>
    </location>
</feature>
<dbReference type="Pfam" id="PF02738">
    <property type="entry name" value="MoCoBD_1"/>
    <property type="match status" value="1"/>
</dbReference>
<dbReference type="InterPro" id="IPR000674">
    <property type="entry name" value="Ald_Oxase/Xan_DH_a/b"/>
</dbReference>
<keyword evidence="1" id="KW-0500">Molybdenum</keyword>
<proteinExistence type="predicted"/>
<dbReference type="PANTHER" id="PTHR11908:SF132">
    <property type="entry name" value="ALDEHYDE OXIDASE 1-RELATED"/>
    <property type="match status" value="1"/>
</dbReference>
<name>A0AA41YY74_9HYPH</name>
<evidence type="ECO:0000259" key="3">
    <source>
        <dbReference type="SMART" id="SM01008"/>
    </source>
</evidence>
<evidence type="ECO:0000256" key="2">
    <source>
        <dbReference type="ARBA" id="ARBA00023002"/>
    </source>
</evidence>
<dbReference type="GO" id="GO:0016491">
    <property type="term" value="F:oxidoreductase activity"/>
    <property type="evidence" value="ECO:0007669"/>
    <property type="project" value="UniProtKB-KW"/>
</dbReference>
<dbReference type="InterPro" id="IPR037165">
    <property type="entry name" value="AldOxase/xan_DH_Mopterin-bd_sf"/>
</dbReference>
<reference evidence="4" key="1">
    <citation type="submission" date="2022-05" db="EMBL/GenBank/DDBJ databases">
        <authorList>
            <person name="Pankratov T."/>
        </authorList>
    </citation>
    <scope>NUCLEOTIDE SEQUENCE</scope>
    <source>
        <strain evidence="4">BP6-180914</strain>
    </source>
</reference>
<dbReference type="InterPro" id="IPR046867">
    <property type="entry name" value="AldOxase/xan_DH_MoCoBD2"/>
</dbReference>
<protein>
    <submittedName>
        <fullName evidence="4">Xanthine dehydrogenase family protein molybdopterin-binding subunit</fullName>
    </submittedName>
</protein>
<organism evidence="4 5">
    <name type="scientific">Lichenifustis flavocetrariae</name>
    <dbReference type="NCBI Taxonomy" id="2949735"/>
    <lineage>
        <taxon>Bacteria</taxon>
        <taxon>Pseudomonadati</taxon>
        <taxon>Pseudomonadota</taxon>
        <taxon>Alphaproteobacteria</taxon>
        <taxon>Hyphomicrobiales</taxon>
        <taxon>Lichenihabitantaceae</taxon>
        <taxon>Lichenifustis</taxon>
    </lineage>
</organism>
<evidence type="ECO:0000313" key="4">
    <source>
        <dbReference type="EMBL" id="MCW6510761.1"/>
    </source>
</evidence>
<dbReference type="SUPFAM" id="SSF56003">
    <property type="entry name" value="Molybdenum cofactor-binding domain"/>
    <property type="match status" value="1"/>
</dbReference>
<gene>
    <name evidence="4" type="ORF">M8523_22365</name>
</gene>
<accession>A0AA41YY74</accession>
<dbReference type="SMART" id="SM01008">
    <property type="entry name" value="Ald_Xan_dh_C"/>
    <property type="match status" value="1"/>
</dbReference>
<evidence type="ECO:0000256" key="1">
    <source>
        <dbReference type="ARBA" id="ARBA00022505"/>
    </source>
</evidence>
<keyword evidence="2" id="KW-0560">Oxidoreductase</keyword>
<dbReference type="GO" id="GO:0005506">
    <property type="term" value="F:iron ion binding"/>
    <property type="evidence" value="ECO:0007669"/>
    <property type="project" value="InterPro"/>
</dbReference>
<keyword evidence="5" id="KW-1185">Reference proteome</keyword>
<dbReference type="Pfam" id="PF20256">
    <property type="entry name" value="MoCoBD_2"/>
    <property type="match status" value="1"/>
</dbReference>
<dbReference type="EMBL" id="JAMOIM010000018">
    <property type="protein sequence ID" value="MCW6510761.1"/>
    <property type="molecule type" value="Genomic_DNA"/>
</dbReference>
<dbReference type="RefSeq" id="WP_282587138.1">
    <property type="nucleotide sequence ID" value="NZ_JAMOIM010000018.1"/>
</dbReference>
<dbReference type="SUPFAM" id="SSF54665">
    <property type="entry name" value="CO dehydrogenase molybdoprotein N-domain-like"/>
    <property type="match status" value="1"/>
</dbReference>
<dbReference type="InterPro" id="IPR036856">
    <property type="entry name" value="Ald_Oxase/Xan_DH_a/b_sf"/>
</dbReference>
<dbReference type="InterPro" id="IPR016208">
    <property type="entry name" value="Ald_Oxase/xanthine_DH-like"/>
</dbReference>
<comment type="caution">
    <text evidence="4">The sequence shown here is derived from an EMBL/GenBank/DDBJ whole genome shotgun (WGS) entry which is preliminary data.</text>
</comment>
<sequence>MKPMKFGIGQSIKRIEDAKFITGVGRYTADLVRPGGLVAGFYRSPHAHARFTLGDLAAVRDMPGVKLVLEADDISHLGGLPCLAPMTDTDGTEMVLPPYPLLAQNTVRHVGDAIVMIVASSEAELRDAIEAVPIDFDMLDAVVDMPAAIASGAVPVWPEVGGNVAYDNAMGDKAATDAAFAAAAHVVSLTVENNRLVANFMEPRAALAEIDPDGRYVLTTGSQGVHGLRDTLAETILKVAPDKVRVVTPDVGGGFGTKTFMYREYPLLLEAALRCGAPVSWVADRTEHFLGDAQGRDNLTTAEMALDAEGRFLALRIDILGNLGAYLSQFGPYIPWLGVTMATGAYDIPVIHVRCRGVYTHTVPVDAYRGAGRPEAAYVLERLVDTCARELEIPREALRAMNFVPSQKMPYKTQTDRTYDVGDFEGAMRQALDRADAAGIEARVAEAKARGKLRGLGFASYIECTAWGEGEDGSVSLEPDGTFTVLVGTQSNGQGHATAYAQTASQYLDVPLDQIRVVQGDTDRVKTGHGTGGSRSIPVGSVMVAGASEKLVGQLKTLAAEKLEAAIADLEVGDGGIRVAGTDRAISYADLALLPGATEAVRGARDEFVPPQATYPNGTHVCEVEIDPDTGITTVERYTVCDDFGVTLNPILLAGQVHGGIAQGIGQALLERTVYGDNGQLLTATLMDYCLPRATDVPMIDFQTRNIPSTTNPLGLKGAGEAGTIGACPAVMNAVVDALDRARGIRHIDMPATPSRVAAALRAA</sequence>
<dbReference type="Pfam" id="PF01315">
    <property type="entry name" value="Ald_Xan_dh_C"/>
    <property type="match status" value="1"/>
</dbReference>
<dbReference type="InterPro" id="IPR008274">
    <property type="entry name" value="AldOxase/xan_DH_MoCoBD1"/>
</dbReference>
<dbReference type="AlphaFoldDB" id="A0AA41YY74"/>
<dbReference type="PANTHER" id="PTHR11908">
    <property type="entry name" value="XANTHINE DEHYDROGENASE"/>
    <property type="match status" value="1"/>
</dbReference>
<dbReference type="Gene3D" id="3.30.365.10">
    <property type="entry name" value="Aldehyde oxidase/xanthine dehydrogenase, molybdopterin binding domain"/>
    <property type="match status" value="4"/>
</dbReference>
<dbReference type="Proteomes" id="UP001165667">
    <property type="component" value="Unassembled WGS sequence"/>
</dbReference>